<dbReference type="PANTHER" id="PTHR36357:SF1">
    <property type="entry name" value="OS03G0148300 PROTEIN"/>
    <property type="match status" value="1"/>
</dbReference>
<dbReference type="Proteomes" id="UP000623129">
    <property type="component" value="Unassembled WGS sequence"/>
</dbReference>
<feature type="chain" id="PRO_5033045495" evidence="2">
    <location>
        <begin position="21"/>
        <end position="192"/>
    </location>
</feature>
<feature type="region of interest" description="Disordered" evidence="1">
    <location>
        <begin position="46"/>
        <end position="68"/>
    </location>
</feature>
<evidence type="ECO:0000313" key="3">
    <source>
        <dbReference type="EMBL" id="KAF3328254.1"/>
    </source>
</evidence>
<comment type="caution">
    <text evidence="3">The sequence shown here is derived from an EMBL/GenBank/DDBJ whole genome shotgun (WGS) entry which is preliminary data.</text>
</comment>
<organism evidence="3 4">
    <name type="scientific">Carex littledalei</name>
    <dbReference type="NCBI Taxonomy" id="544730"/>
    <lineage>
        <taxon>Eukaryota</taxon>
        <taxon>Viridiplantae</taxon>
        <taxon>Streptophyta</taxon>
        <taxon>Embryophyta</taxon>
        <taxon>Tracheophyta</taxon>
        <taxon>Spermatophyta</taxon>
        <taxon>Magnoliopsida</taxon>
        <taxon>Liliopsida</taxon>
        <taxon>Poales</taxon>
        <taxon>Cyperaceae</taxon>
        <taxon>Cyperoideae</taxon>
        <taxon>Cariceae</taxon>
        <taxon>Carex</taxon>
        <taxon>Carex subgen. Euthyceras</taxon>
    </lineage>
</organism>
<keyword evidence="4" id="KW-1185">Reference proteome</keyword>
<dbReference type="Gene3D" id="3.30.70.260">
    <property type="match status" value="1"/>
</dbReference>
<dbReference type="OrthoDB" id="75833at2759"/>
<dbReference type="GO" id="GO:0006457">
    <property type="term" value="P:protein folding"/>
    <property type="evidence" value="ECO:0007669"/>
    <property type="project" value="InterPro"/>
</dbReference>
<protein>
    <submittedName>
        <fullName evidence="3">Chaperone for wingless signaling and trafficking of LDL receptor</fullName>
    </submittedName>
</protein>
<dbReference type="AlphaFoldDB" id="A0A833QS76"/>
<dbReference type="InterPro" id="IPR019330">
    <property type="entry name" value="MESD"/>
</dbReference>
<dbReference type="EMBL" id="SWLB01000016">
    <property type="protein sequence ID" value="KAF3328254.1"/>
    <property type="molecule type" value="Genomic_DNA"/>
</dbReference>
<evidence type="ECO:0000313" key="4">
    <source>
        <dbReference type="Proteomes" id="UP000623129"/>
    </source>
</evidence>
<accession>A0A833QS76</accession>
<gene>
    <name evidence="3" type="ORF">FCM35_KLT06860</name>
</gene>
<sequence length="192" mass="22237">MRRTLLVLLFFISILVASEGYKRKRVTIPDDLDDVVDDEDDDAWEQWGLKKSGSGPDKNLPPPNFSKMDPSKIQELMKQHTGPSYGFVKLRFGLSRSKVDVQNIATKWSKMLKTGSIDVRFMATDLNTFMFTMEKGQDLEELKEFILSQRDAYEVKIGDQTYRRPGDPPLDQVIERLRREKHSSDKSYNNEL</sequence>
<dbReference type="PANTHER" id="PTHR36357">
    <property type="entry name" value="OS03G0148300 PROTEIN"/>
    <property type="match status" value="1"/>
</dbReference>
<feature type="signal peptide" evidence="2">
    <location>
        <begin position="1"/>
        <end position="20"/>
    </location>
</feature>
<proteinExistence type="predicted"/>
<keyword evidence="2" id="KW-0732">Signal</keyword>
<evidence type="ECO:0000256" key="2">
    <source>
        <dbReference type="SAM" id="SignalP"/>
    </source>
</evidence>
<evidence type="ECO:0000256" key="1">
    <source>
        <dbReference type="SAM" id="MobiDB-lite"/>
    </source>
</evidence>
<dbReference type="Pfam" id="PF10185">
    <property type="entry name" value="Mesd"/>
    <property type="match status" value="1"/>
</dbReference>
<keyword evidence="3" id="KW-0675">Receptor</keyword>
<name>A0A833QS76_9POAL</name>
<reference evidence="3" key="1">
    <citation type="submission" date="2020-01" db="EMBL/GenBank/DDBJ databases">
        <title>Genome sequence of Kobresia littledalei, the first chromosome-level genome in the family Cyperaceae.</title>
        <authorList>
            <person name="Qu G."/>
        </authorList>
    </citation>
    <scope>NUCLEOTIDE SEQUENCE</scope>
    <source>
        <strain evidence="3">C.B.Clarke</strain>
        <tissue evidence="3">Leaf</tissue>
    </source>
</reference>